<dbReference type="EMBL" id="JAHKSW010000024">
    <property type="protein sequence ID" value="KAG7317115.1"/>
    <property type="molecule type" value="Genomic_DNA"/>
</dbReference>
<gene>
    <name evidence="2" type="ORF">KOW79_019413</name>
</gene>
<reference evidence="2 3" key="1">
    <citation type="submission" date="2021-06" db="EMBL/GenBank/DDBJ databases">
        <title>Chromosome-level genome assembly of the red-tail catfish (Hemibagrus wyckioides).</title>
        <authorList>
            <person name="Shao F."/>
        </authorList>
    </citation>
    <scope>NUCLEOTIDE SEQUENCE [LARGE SCALE GENOMIC DNA]</scope>
    <source>
        <strain evidence="2">EC202008001</strain>
        <tissue evidence="2">Blood</tissue>
    </source>
</reference>
<proteinExistence type="predicted"/>
<feature type="region of interest" description="Disordered" evidence="1">
    <location>
        <begin position="1"/>
        <end position="26"/>
    </location>
</feature>
<dbReference type="OrthoDB" id="8948707at2759"/>
<sequence length="220" mass="24840">MPRYLQSMSRTRDRKPSSPLPQIPSRQRITAAQTAELQKLKPYLERRYFVNATVLSKCHPCPPGFAAAREKSSAGESLPDQPITIHTLSVPEYQSLYHSVVNLNLVKSTGKPRPYYMALGLHIKQRLWDKLRCPSVKEVEQEHFDINNRRTAALRALPVYLREDDSVFFKTWNTEEMEEPDIADSAVALLSMVNGDSRSTVQFDPAGIAIVLEDQTGAVS</sequence>
<protein>
    <submittedName>
        <fullName evidence="2">Uncharacterized protein</fullName>
    </submittedName>
</protein>
<keyword evidence="3" id="KW-1185">Reference proteome</keyword>
<dbReference type="Proteomes" id="UP000824219">
    <property type="component" value="Linkage Group LG24"/>
</dbReference>
<accession>A0A9D3N9S1</accession>
<name>A0A9D3N9S1_9TELE</name>
<dbReference type="AlphaFoldDB" id="A0A9D3N9S1"/>
<dbReference type="InterPro" id="IPR028970">
    <property type="entry name" value="DUF4662"/>
</dbReference>
<evidence type="ECO:0000256" key="1">
    <source>
        <dbReference type="SAM" id="MobiDB-lite"/>
    </source>
</evidence>
<dbReference type="Pfam" id="PF15578">
    <property type="entry name" value="DUF4662"/>
    <property type="match status" value="1"/>
</dbReference>
<evidence type="ECO:0000313" key="3">
    <source>
        <dbReference type="Proteomes" id="UP000824219"/>
    </source>
</evidence>
<organism evidence="2 3">
    <name type="scientific">Hemibagrus wyckioides</name>
    <dbReference type="NCBI Taxonomy" id="337641"/>
    <lineage>
        <taxon>Eukaryota</taxon>
        <taxon>Metazoa</taxon>
        <taxon>Chordata</taxon>
        <taxon>Craniata</taxon>
        <taxon>Vertebrata</taxon>
        <taxon>Euteleostomi</taxon>
        <taxon>Actinopterygii</taxon>
        <taxon>Neopterygii</taxon>
        <taxon>Teleostei</taxon>
        <taxon>Ostariophysi</taxon>
        <taxon>Siluriformes</taxon>
        <taxon>Bagridae</taxon>
        <taxon>Hemibagrus</taxon>
    </lineage>
</organism>
<comment type="caution">
    <text evidence="2">The sequence shown here is derived from an EMBL/GenBank/DDBJ whole genome shotgun (WGS) entry which is preliminary data.</text>
</comment>
<evidence type="ECO:0000313" key="2">
    <source>
        <dbReference type="EMBL" id="KAG7317115.1"/>
    </source>
</evidence>